<evidence type="ECO:0000313" key="1">
    <source>
        <dbReference type="EMBL" id="VDN97977.1"/>
    </source>
</evidence>
<reference evidence="3" key="1">
    <citation type="submission" date="2017-02" db="UniProtKB">
        <authorList>
            <consortium name="WormBaseParasite"/>
        </authorList>
    </citation>
    <scope>IDENTIFICATION</scope>
</reference>
<protein>
    <submittedName>
        <fullName evidence="3">Transposase</fullName>
    </submittedName>
</protein>
<dbReference type="WBParaSite" id="HNAJ_0000211901-mRNA-1">
    <property type="protein sequence ID" value="HNAJ_0000211901-mRNA-1"/>
    <property type="gene ID" value="HNAJ_0000211901"/>
</dbReference>
<organism evidence="3">
    <name type="scientific">Rodentolepis nana</name>
    <name type="common">Dwarf tapeworm</name>
    <name type="synonym">Hymenolepis nana</name>
    <dbReference type="NCBI Taxonomy" id="102285"/>
    <lineage>
        <taxon>Eukaryota</taxon>
        <taxon>Metazoa</taxon>
        <taxon>Spiralia</taxon>
        <taxon>Lophotrochozoa</taxon>
        <taxon>Platyhelminthes</taxon>
        <taxon>Cestoda</taxon>
        <taxon>Eucestoda</taxon>
        <taxon>Cyclophyllidea</taxon>
        <taxon>Hymenolepididae</taxon>
        <taxon>Rodentolepis</taxon>
    </lineage>
</organism>
<dbReference type="STRING" id="102285.A0A0R3T4Y1"/>
<dbReference type="EMBL" id="UZAE01000973">
    <property type="protein sequence ID" value="VDN97977.1"/>
    <property type="molecule type" value="Genomic_DNA"/>
</dbReference>
<evidence type="ECO:0000313" key="3">
    <source>
        <dbReference type="WBParaSite" id="HNAJ_0000211901-mRNA-1"/>
    </source>
</evidence>
<evidence type="ECO:0000313" key="2">
    <source>
        <dbReference type="Proteomes" id="UP000278807"/>
    </source>
</evidence>
<name>A0A0R3T4Y1_RODNA</name>
<gene>
    <name evidence="1" type="ORF">HNAJ_LOCUS2118</name>
</gene>
<dbReference type="AlphaFoldDB" id="A0A0R3T4Y1"/>
<sequence>MSVQPIMLYCREPLITAIEVTSKPLEKAHNQALRLITGGKKSTLIDVMPLVTGNTTICSLIKEKALILYEMLLRFPMYKFFSTYENRPRHLKTQSGLVQKTIELKKALQIDDKPKNLSLHVNPLAVSDVECYTQLLDHFRKSNTPPEQMPLLALETINVNYPAD</sequence>
<keyword evidence="2" id="KW-1185">Reference proteome</keyword>
<reference evidence="1 2" key="2">
    <citation type="submission" date="2018-11" db="EMBL/GenBank/DDBJ databases">
        <authorList>
            <consortium name="Pathogen Informatics"/>
        </authorList>
    </citation>
    <scope>NUCLEOTIDE SEQUENCE [LARGE SCALE GENOMIC DNA]</scope>
</reference>
<dbReference type="OrthoDB" id="6149641at2759"/>
<dbReference type="Proteomes" id="UP000278807">
    <property type="component" value="Unassembled WGS sequence"/>
</dbReference>
<accession>A0A0R3T4Y1</accession>
<proteinExistence type="predicted"/>